<proteinExistence type="predicted"/>
<protein>
    <submittedName>
        <fullName evidence="2">Putative sterol carrier protein</fullName>
    </submittedName>
</protein>
<organism evidence="2 3">
    <name type="scientific">Archaeoglobus fulgidus DSM 8774</name>
    <dbReference type="NCBI Taxonomy" id="1344584"/>
    <lineage>
        <taxon>Archaea</taxon>
        <taxon>Methanobacteriati</taxon>
        <taxon>Methanobacteriota</taxon>
        <taxon>Archaeoglobi</taxon>
        <taxon>Archaeoglobales</taxon>
        <taxon>Archaeoglobaceae</taxon>
        <taxon>Archaeoglobus</taxon>
    </lineage>
</organism>
<name>A0A075WMC2_ARCFL</name>
<dbReference type="InterPro" id="IPR003033">
    <property type="entry name" value="SCP2_sterol-bd_dom"/>
</dbReference>
<reference evidence="2 3" key="1">
    <citation type="submission" date="2013-07" db="EMBL/GenBank/DDBJ databases">
        <title>Genome of Archaeoglobus fulgidus.</title>
        <authorList>
            <person name="Fiebig A."/>
            <person name="Birkeland N.-K."/>
        </authorList>
    </citation>
    <scope>NUCLEOTIDE SEQUENCE [LARGE SCALE GENOMIC DNA]</scope>
    <source>
        <strain evidence="2 3">DSM 8774</strain>
    </source>
</reference>
<dbReference type="Gene3D" id="3.30.1050.10">
    <property type="entry name" value="SCP2 sterol-binding domain"/>
    <property type="match status" value="1"/>
</dbReference>
<dbReference type="AlphaFoldDB" id="A0A075WMC2"/>
<dbReference type="Pfam" id="PF02036">
    <property type="entry name" value="SCP2"/>
    <property type="match status" value="1"/>
</dbReference>
<dbReference type="GeneID" id="24795421"/>
<dbReference type="SUPFAM" id="SSF55718">
    <property type="entry name" value="SCP-like"/>
    <property type="match status" value="1"/>
</dbReference>
<dbReference type="InterPro" id="IPR036527">
    <property type="entry name" value="SCP2_sterol-bd_dom_sf"/>
</dbReference>
<evidence type="ECO:0000313" key="2">
    <source>
        <dbReference type="EMBL" id="AIG98678.1"/>
    </source>
</evidence>
<gene>
    <name evidence="2" type="ORF">AFULGI_00019270</name>
</gene>
<dbReference type="Proteomes" id="UP000028501">
    <property type="component" value="Chromosome"/>
</dbReference>
<sequence>MAVVYPSKEWLDELLRVVNSDEEYKRVAANWEGDYLVISEIDEAALKDFQNPKILRGFLSLVYAIPKERREKFKGTPAEVFLQKLGLSLDEDMDVDSLNYDELTKKVAEIKLDEVKGAALYIWLDFWHGEMRHAEPVAPGEKEDAKFKLSGPYAAFKEMIFKKIDPTTMIMQGKLKLQGDLAYMMRNIATVRKYNELQNSIEIDTDP</sequence>
<dbReference type="HOGENOM" id="CLU_1329397_0_0_2"/>
<evidence type="ECO:0000259" key="1">
    <source>
        <dbReference type="Pfam" id="PF02036"/>
    </source>
</evidence>
<accession>A0A075WMC2</accession>
<dbReference type="RefSeq" id="WP_010879174.1">
    <property type="nucleotide sequence ID" value="NZ_CP006577.1"/>
</dbReference>
<dbReference type="EMBL" id="CP006577">
    <property type="protein sequence ID" value="AIG98678.1"/>
    <property type="molecule type" value="Genomic_DNA"/>
</dbReference>
<evidence type="ECO:0000313" key="3">
    <source>
        <dbReference type="Proteomes" id="UP000028501"/>
    </source>
</evidence>
<dbReference type="KEGG" id="afg:AFULGI_00019270"/>
<feature type="domain" description="SCP2" evidence="1">
    <location>
        <begin position="102"/>
        <end position="189"/>
    </location>
</feature>